<reference evidence="13" key="2">
    <citation type="journal article" date="2012" name="PLoS ONE">
        <title>A Deeply Branching Thermophilic Bacterium with an Ancient Acetyl-CoA Pathway Dominates a Subsurface Ecosystem.</title>
        <authorList>
            <person name="Takami H."/>
            <person name="Noguchi H."/>
            <person name="Takaki Y."/>
            <person name="Uchiyama I."/>
            <person name="Toyoda A."/>
            <person name="Nishi S."/>
            <person name="Chee G.-J."/>
            <person name="Arai W."/>
            <person name="Nunoura T."/>
            <person name="Itoh T."/>
            <person name="Hattori M."/>
            <person name="Takai K."/>
        </authorList>
    </citation>
    <scope>NUCLEOTIDE SEQUENCE</scope>
</reference>
<keyword evidence="5 11" id="KW-0808">Transferase</keyword>
<keyword evidence="7 11" id="KW-0804">Transcription</keyword>
<comment type="catalytic activity">
    <reaction evidence="10 11">
        <text>RNA(n) + a ribonucleoside 5'-triphosphate = RNA(n+1) + diphosphate</text>
        <dbReference type="Rhea" id="RHEA:21248"/>
        <dbReference type="Rhea" id="RHEA-COMP:14527"/>
        <dbReference type="Rhea" id="RHEA-COMP:17342"/>
        <dbReference type="ChEBI" id="CHEBI:33019"/>
        <dbReference type="ChEBI" id="CHEBI:61557"/>
        <dbReference type="ChEBI" id="CHEBI:140395"/>
        <dbReference type="EC" id="2.7.7.6"/>
    </reaction>
</comment>
<dbReference type="GO" id="GO:0005737">
    <property type="term" value="C:cytoplasm"/>
    <property type="evidence" value="ECO:0007669"/>
    <property type="project" value="UniProtKB-ARBA"/>
</dbReference>
<evidence type="ECO:0000256" key="9">
    <source>
        <dbReference type="ARBA" id="ARBA00033070"/>
    </source>
</evidence>
<feature type="region of interest" description="Alpha C-terminal domain (alpha-CTD)" evidence="11">
    <location>
        <begin position="261"/>
        <end position="342"/>
    </location>
</feature>
<evidence type="ECO:0000256" key="5">
    <source>
        <dbReference type="ARBA" id="ARBA00022679"/>
    </source>
</evidence>
<dbReference type="Pfam" id="PF01000">
    <property type="entry name" value="RNA_pol_A_bac"/>
    <property type="match status" value="1"/>
</dbReference>
<keyword evidence="6 11" id="KW-0548">Nucleotidyltransferase</keyword>
<dbReference type="InterPro" id="IPR011263">
    <property type="entry name" value="DNA-dir_RNA_pol_RpoA/D/Rpb3"/>
</dbReference>
<dbReference type="NCBIfam" id="NF003519">
    <property type="entry name" value="PRK05182.2-5"/>
    <property type="match status" value="1"/>
</dbReference>
<name>H5SFY5_9BACT</name>
<dbReference type="Gene3D" id="3.30.1360.10">
    <property type="entry name" value="RNA polymerase, RBP11-like subunit"/>
    <property type="match status" value="1"/>
</dbReference>
<dbReference type="SMART" id="SM00662">
    <property type="entry name" value="RPOLD"/>
    <property type="match status" value="1"/>
</dbReference>
<proteinExistence type="inferred from homology"/>
<dbReference type="NCBIfam" id="NF003513">
    <property type="entry name" value="PRK05182.1-2"/>
    <property type="match status" value="1"/>
</dbReference>
<evidence type="ECO:0000256" key="10">
    <source>
        <dbReference type="ARBA" id="ARBA00048552"/>
    </source>
</evidence>
<gene>
    <name evidence="11" type="primary">rpoA</name>
    <name evidence="13" type="ORF">HGMM_F23B02C10</name>
</gene>
<protein>
    <recommendedName>
        <fullName evidence="3 11">DNA-directed RNA polymerase subunit alpha</fullName>
        <shortName evidence="11">RNAP subunit alpha</shortName>
        <ecNumber evidence="2 11">2.7.7.6</ecNumber>
    </recommendedName>
    <alternativeName>
        <fullName evidence="9 11">RNA polymerase subunit alpha</fullName>
    </alternativeName>
    <alternativeName>
        <fullName evidence="8 11">Transcriptase subunit alpha</fullName>
    </alternativeName>
</protein>
<evidence type="ECO:0000259" key="12">
    <source>
        <dbReference type="SMART" id="SM00662"/>
    </source>
</evidence>
<dbReference type="FunFam" id="2.170.120.12:FF:000001">
    <property type="entry name" value="DNA-directed RNA polymerase subunit alpha"/>
    <property type="match status" value="1"/>
</dbReference>
<dbReference type="EMBL" id="AP011709">
    <property type="protein sequence ID" value="BAL55071.1"/>
    <property type="molecule type" value="Genomic_DNA"/>
</dbReference>
<evidence type="ECO:0000256" key="11">
    <source>
        <dbReference type="HAMAP-Rule" id="MF_00059"/>
    </source>
</evidence>
<feature type="domain" description="DNA-directed RNA polymerase RpoA/D/Rpb3-type" evidence="12">
    <location>
        <begin position="20"/>
        <end position="228"/>
    </location>
</feature>
<dbReference type="GO" id="GO:0003899">
    <property type="term" value="F:DNA-directed RNA polymerase activity"/>
    <property type="evidence" value="ECO:0007669"/>
    <property type="project" value="UniProtKB-UniRule"/>
</dbReference>
<dbReference type="Gene3D" id="1.10.150.20">
    <property type="entry name" value="5' to 3' exonuclease, C-terminal subdomain"/>
    <property type="match status" value="1"/>
</dbReference>
<dbReference type="GO" id="GO:0003677">
    <property type="term" value="F:DNA binding"/>
    <property type="evidence" value="ECO:0007669"/>
    <property type="project" value="UniProtKB-UniRule"/>
</dbReference>
<organism evidence="13">
    <name type="scientific">uncultured Bacteroidota bacterium</name>
    <dbReference type="NCBI Taxonomy" id="152509"/>
    <lineage>
        <taxon>Bacteria</taxon>
        <taxon>Pseudomonadati</taxon>
        <taxon>Bacteroidota</taxon>
        <taxon>environmental samples</taxon>
    </lineage>
</organism>
<dbReference type="SUPFAM" id="SSF56553">
    <property type="entry name" value="Insert subdomain of RNA polymerase alpha subunit"/>
    <property type="match status" value="1"/>
</dbReference>
<comment type="domain">
    <text evidence="11">The N-terminal domain is essential for RNAP assembly and basal transcription, whereas the C-terminal domain is involved in interaction with transcriptional regulators and with upstream promoter elements.</text>
</comment>
<dbReference type="EC" id="2.7.7.6" evidence="2 11"/>
<dbReference type="GO" id="GO:0006351">
    <property type="term" value="P:DNA-templated transcription"/>
    <property type="evidence" value="ECO:0007669"/>
    <property type="project" value="UniProtKB-UniRule"/>
</dbReference>
<dbReference type="NCBIfam" id="TIGR02027">
    <property type="entry name" value="rpoA"/>
    <property type="match status" value="1"/>
</dbReference>
<evidence type="ECO:0000256" key="8">
    <source>
        <dbReference type="ARBA" id="ARBA00032524"/>
    </source>
</evidence>
<evidence type="ECO:0000256" key="7">
    <source>
        <dbReference type="ARBA" id="ARBA00023163"/>
    </source>
</evidence>
<dbReference type="InterPro" id="IPR036643">
    <property type="entry name" value="RNApol_insert_sf"/>
</dbReference>
<dbReference type="GO" id="GO:0000428">
    <property type="term" value="C:DNA-directed RNA polymerase complex"/>
    <property type="evidence" value="ECO:0007669"/>
    <property type="project" value="UniProtKB-KW"/>
</dbReference>
<dbReference type="SUPFAM" id="SSF55257">
    <property type="entry name" value="RBP11-like subunits of RNA polymerase"/>
    <property type="match status" value="1"/>
</dbReference>
<dbReference type="InterPro" id="IPR011260">
    <property type="entry name" value="RNAP_asu_C"/>
</dbReference>
<dbReference type="CDD" id="cd06928">
    <property type="entry name" value="RNAP_alpha_NTD"/>
    <property type="match status" value="1"/>
</dbReference>
<feature type="region of interest" description="Alpha N-terminal domain (alpha-NTD)" evidence="11">
    <location>
        <begin position="1"/>
        <end position="238"/>
    </location>
</feature>
<comment type="similarity">
    <text evidence="1 11">Belongs to the RNA polymerase alpha chain family.</text>
</comment>
<evidence type="ECO:0000256" key="4">
    <source>
        <dbReference type="ARBA" id="ARBA00022478"/>
    </source>
</evidence>
<dbReference type="Pfam" id="PF03118">
    <property type="entry name" value="RNA_pol_A_CTD"/>
    <property type="match status" value="1"/>
</dbReference>
<dbReference type="Gene3D" id="2.170.120.12">
    <property type="entry name" value="DNA-directed RNA polymerase, insert domain"/>
    <property type="match status" value="1"/>
</dbReference>
<accession>H5SFY5</accession>
<evidence type="ECO:0000256" key="2">
    <source>
        <dbReference type="ARBA" id="ARBA00012418"/>
    </source>
</evidence>
<sequence>MTTTFRMPERVLVEQNTPSTGRFVLQPLEEGYGVTVGNSLRRVLLSSIPGAAIIGLKISGVLHEFQTIRGVVEDVSQIVLNLKEVRLRVDDPKVTRIAFQLHGPGQWKASAIQDAAPLVHVLNPDHVIATLGEDALLDVELRIGFGRGYVPAEEHATADFPIGMIPIDAIYSPIKNVVYSVEPFRVGQKTDYERLVLEVKTDGTVEPIQAVEQAARLLMDHIKLFGAIRASGDGAVDQQVQQPPKAEAPKESAVSSDVLRMRRILQTPVEELELSVRAHNCLRAANIKTVADLVSKREQELLKYRNFGRKSLAEVAEVIQSLGLSFGMDVDKYLKEDRPASA</sequence>
<dbReference type="HAMAP" id="MF_00059">
    <property type="entry name" value="RNApol_bact_RpoA"/>
    <property type="match status" value="1"/>
</dbReference>
<dbReference type="InterPro" id="IPR011773">
    <property type="entry name" value="DNA-dir_RpoA"/>
</dbReference>
<comment type="subunit">
    <text evidence="11">Homodimer. The RNAP catalytic core consists of 2 alpha, 1 beta, 1 beta' and 1 omega subunit. When a sigma factor is associated with the core the holoenzyme is formed, which can initiate transcription.</text>
</comment>
<dbReference type="InterPro" id="IPR036603">
    <property type="entry name" value="RBP11-like"/>
</dbReference>
<dbReference type="Pfam" id="PF01193">
    <property type="entry name" value="RNA_pol_L"/>
    <property type="match status" value="1"/>
</dbReference>
<evidence type="ECO:0000313" key="13">
    <source>
        <dbReference type="EMBL" id="BAL55071.1"/>
    </source>
</evidence>
<comment type="function">
    <text evidence="11">DNA-dependent RNA polymerase catalyzes the transcription of DNA into RNA using the four ribonucleoside triphosphates as substrates.</text>
</comment>
<evidence type="ECO:0000256" key="1">
    <source>
        <dbReference type="ARBA" id="ARBA00007123"/>
    </source>
</evidence>
<keyword evidence="4 11" id="KW-0240">DNA-directed RNA polymerase</keyword>
<evidence type="ECO:0000256" key="3">
    <source>
        <dbReference type="ARBA" id="ARBA00015972"/>
    </source>
</evidence>
<dbReference type="GO" id="GO:0046983">
    <property type="term" value="F:protein dimerization activity"/>
    <property type="evidence" value="ECO:0007669"/>
    <property type="project" value="InterPro"/>
</dbReference>
<evidence type="ECO:0000256" key="6">
    <source>
        <dbReference type="ARBA" id="ARBA00022695"/>
    </source>
</evidence>
<dbReference type="InterPro" id="IPR011262">
    <property type="entry name" value="DNA-dir_RNA_pol_insert"/>
</dbReference>
<dbReference type="SUPFAM" id="SSF47789">
    <property type="entry name" value="C-terminal domain of RNA polymerase alpha subunit"/>
    <property type="match status" value="1"/>
</dbReference>
<reference evidence="13" key="1">
    <citation type="journal article" date="2005" name="Environ. Microbiol.">
        <title>Genetic and functional properties of uncultivated thermophilic crenarchaeotes from a subsurface gold mine as revealed by analysis of genome fragments.</title>
        <authorList>
            <person name="Nunoura T."/>
            <person name="Hirayama H."/>
            <person name="Takami H."/>
            <person name="Oida H."/>
            <person name="Nishi S."/>
            <person name="Shimamura S."/>
            <person name="Suzuki Y."/>
            <person name="Inagaki F."/>
            <person name="Takai K."/>
            <person name="Nealson K.H."/>
            <person name="Horikoshi K."/>
        </authorList>
    </citation>
    <scope>NUCLEOTIDE SEQUENCE</scope>
</reference>
<dbReference type="AlphaFoldDB" id="H5SFY5"/>